<feature type="transmembrane region" description="Helical" evidence="1">
    <location>
        <begin position="36"/>
        <end position="58"/>
    </location>
</feature>
<proteinExistence type="predicted"/>
<feature type="transmembrane region" description="Helical" evidence="1">
    <location>
        <begin position="64"/>
        <end position="80"/>
    </location>
</feature>
<feature type="transmembrane region" description="Helical" evidence="1">
    <location>
        <begin position="116"/>
        <end position="136"/>
    </location>
</feature>
<keyword evidence="3" id="KW-1185">Reference proteome</keyword>
<evidence type="ECO:0000313" key="3">
    <source>
        <dbReference type="Proteomes" id="UP001174196"/>
    </source>
</evidence>
<keyword evidence="1" id="KW-0472">Membrane</keyword>
<keyword evidence="1" id="KW-0812">Transmembrane</keyword>
<protein>
    <recommendedName>
        <fullName evidence="4">DUF4203 domain-containing protein</fullName>
    </recommendedName>
</protein>
<dbReference type="RefSeq" id="WP_301237102.1">
    <property type="nucleotide sequence ID" value="NZ_JANRHH010000003.1"/>
</dbReference>
<evidence type="ECO:0000256" key="1">
    <source>
        <dbReference type="SAM" id="Phobius"/>
    </source>
</evidence>
<gene>
    <name evidence="2" type="ORF">NWF35_00215</name>
</gene>
<dbReference type="Proteomes" id="UP001174196">
    <property type="component" value="Unassembled WGS sequence"/>
</dbReference>
<name>A0ABT8IHY7_9BACL</name>
<evidence type="ECO:0000313" key="2">
    <source>
        <dbReference type="EMBL" id="MDN4592360.1"/>
    </source>
</evidence>
<dbReference type="EMBL" id="JANRHH010000003">
    <property type="protein sequence ID" value="MDN4592360.1"/>
    <property type="molecule type" value="Genomic_DNA"/>
</dbReference>
<comment type="caution">
    <text evidence="2">The sequence shown here is derived from an EMBL/GenBank/DDBJ whole genome shotgun (WGS) entry which is preliminary data.</text>
</comment>
<feature type="transmembrane region" description="Helical" evidence="1">
    <location>
        <begin position="6"/>
        <end position="24"/>
    </location>
</feature>
<organism evidence="2 3">
    <name type="scientific">Polycladomyces subterraneus</name>
    <dbReference type="NCBI Taxonomy" id="1016997"/>
    <lineage>
        <taxon>Bacteria</taxon>
        <taxon>Bacillati</taxon>
        <taxon>Bacillota</taxon>
        <taxon>Bacilli</taxon>
        <taxon>Bacillales</taxon>
        <taxon>Thermoactinomycetaceae</taxon>
        <taxon>Polycladomyces</taxon>
    </lineage>
</organism>
<accession>A0ABT8IHY7</accession>
<reference evidence="2" key="1">
    <citation type="submission" date="2022-08" db="EMBL/GenBank/DDBJ databases">
        <title>Polycladomyces zharkentsis sp. nov., a novel thermophilic CMC and starch-degrading bacterium isolated from a geothermal spring in Kazakhstan.</title>
        <authorList>
            <person name="Mashzhan A."/>
            <person name="Kistaubaeva A."/>
            <person name="Javier-Lopez R."/>
            <person name="Birkeland N.-K."/>
        </authorList>
    </citation>
    <scope>NUCLEOTIDE SEQUENCE</scope>
    <source>
        <strain evidence="2">KSR 13</strain>
    </source>
</reference>
<sequence>MVLVLVSSVLSVLGFTTYLFNSVYRRRNTLSRTIGMKIAMGSTMMVSLLIGTVLGVLFQQMTAPTIYSVLIGMAVGYFIGKPVQLLASLDSMLHGIMGGMMGVMLGVMVAPENPVLIVGFMNVVFIVIMLFLLRLIQQETLRSVSSDPHSTSSKQTTD</sequence>
<keyword evidence="1" id="KW-1133">Transmembrane helix</keyword>
<evidence type="ECO:0008006" key="4">
    <source>
        <dbReference type="Google" id="ProtNLM"/>
    </source>
</evidence>